<reference evidence="1 2" key="1">
    <citation type="journal article" date="1997" name="Nature">
        <title>Genomic sequence of a Lyme disease spirochaete, Borrelia burgdorferi.</title>
        <authorList>
            <person name="Fraser C.M."/>
            <person name="Casjens S."/>
            <person name="Huang W.M."/>
            <person name="Sutton G.G."/>
            <person name="Clayton R."/>
            <person name="Lathigra R."/>
            <person name="White O."/>
            <person name="Ketchum K.A."/>
            <person name="Dodson R."/>
            <person name="Hickey E.K."/>
            <person name="Gwinn M."/>
            <person name="Dougherty B."/>
            <person name="Tomb J.F."/>
            <person name="Fleischmann R.D."/>
            <person name="Richardson D."/>
            <person name="Peterson J."/>
            <person name="Kerlavage A.R."/>
            <person name="Quackenbush J."/>
            <person name="Salzberg S."/>
            <person name="Hanson M."/>
            <person name="van Vugt R."/>
            <person name="Palmer N."/>
            <person name="Adams M.D."/>
            <person name="Gocayne J."/>
            <person name="Weidman J."/>
            <person name="Utterback T."/>
            <person name="Watthey L."/>
            <person name="McDonald L."/>
            <person name="Artiach P."/>
            <person name="Bowman C."/>
            <person name="Garland S."/>
            <person name="Fuji C."/>
            <person name="Cotton M.D."/>
            <person name="Horst K."/>
            <person name="Roberts K."/>
            <person name="Hatch B."/>
            <person name="Smith H.O."/>
            <person name="Venter J.C."/>
        </authorList>
    </citation>
    <scope>NUCLEOTIDE SEQUENCE [LARGE SCALE GENOMIC DNA]</scope>
    <source>
        <strain evidence="2">ATCC 35210 / DSM 4680 / CIP 102532 / B31</strain>
    </source>
</reference>
<dbReference type="AlphaFoldDB" id="O50967"/>
<dbReference type="HOGENOM" id="CLU_109712_0_0_12"/>
<evidence type="ECO:0000313" key="1">
    <source>
        <dbReference type="EMBL" id="AAC66302.1"/>
    </source>
</evidence>
<dbReference type="EMBL" id="AE000791">
    <property type="protein sequence ID" value="AAC66302.1"/>
    <property type="molecule type" value="Genomic_DNA"/>
</dbReference>
<dbReference type="EnsemblBacteria" id="AAC66302">
    <property type="protein sequence ID" value="AAC66302"/>
    <property type="gene ID" value="BB_C02"/>
</dbReference>
<dbReference type="KEGG" id="bbu:BB_C02"/>
<gene>
    <name evidence="1" type="ordered locus">BB_C02</name>
</gene>
<dbReference type="PIR" id="C70220">
    <property type="entry name" value="C70220"/>
</dbReference>
<dbReference type="Pfam" id="PF02890">
    <property type="entry name" value="DUF226"/>
    <property type="match status" value="1"/>
</dbReference>
<proteinExistence type="predicted"/>
<accession>O50967</accession>
<dbReference type="InterPro" id="IPR004180">
    <property type="entry name" value="DUF226_BOR_spp"/>
</dbReference>
<keyword evidence="2" id="KW-1185">Reference proteome</keyword>
<name>O50967_BORBU</name>
<dbReference type="Proteomes" id="UP000001807">
    <property type="component" value="Plasmid cp9"/>
</dbReference>
<evidence type="ECO:0008006" key="3">
    <source>
        <dbReference type="Google" id="ProtNLM"/>
    </source>
</evidence>
<keyword evidence="1" id="KW-0614">Plasmid</keyword>
<dbReference type="OrthoDB" id="352859at2"/>
<sequence>MENSLKVGQTYKEIIDIKRKKRFIKIEKKNNKTVYHTKIMMDIHKLGIVNVKKNQFRVSFRELYNQMEIQEIRLYPIRKKDKFLGIFYGYRKPVKNVFVRYTMDGVKKVYSFSKTYYIEFRFKAGSVFCYLKGMRRLTKKEKIDTPYNKALFDKLIDLEKHVYEFYNKKYPEQGLILKWILKNLK</sequence>
<protein>
    <recommendedName>
        <fullName evidence="3">Borrelia family protein</fullName>
    </recommendedName>
</protein>
<dbReference type="RefSeq" id="WP_010890602.1">
    <property type="nucleotide sequence ID" value="NC_001904.1"/>
</dbReference>
<organism evidence="1 2">
    <name type="scientific">Borreliella burgdorferi (strain ATCC 35210 / DSM 4680 / CIP 102532 / B31)</name>
    <name type="common">Borrelia burgdorferi</name>
    <dbReference type="NCBI Taxonomy" id="224326"/>
    <lineage>
        <taxon>Bacteria</taxon>
        <taxon>Pseudomonadati</taxon>
        <taxon>Spirochaetota</taxon>
        <taxon>Spirochaetia</taxon>
        <taxon>Spirochaetales</taxon>
        <taxon>Borreliaceae</taxon>
        <taxon>Borreliella</taxon>
    </lineage>
</organism>
<evidence type="ECO:0000313" key="2">
    <source>
        <dbReference type="Proteomes" id="UP000001807"/>
    </source>
</evidence>
<dbReference type="PATRIC" id="fig|224326.49.peg.1618"/>
<geneLocation type="plasmid" evidence="1 2">
    <name>cp9</name>
</geneLocation>